<dbReference type="Proteomes" id="UP000032614">
    <property type="component" value="Chromosome 2"/>
</dbReference>
<name>A0AAU8TBW4_9BURK</name>
<dbReference type="GO" id="GO:0016747">
    <property type="term" value="F:acyltransferase activity, transferring groups other than amino-acyl groups"/>
    <property type="evidence" value="ECO:0007669"/>
    <property type="project" value="InterPro"/>
</dbReference>
<evidence type="ECO:0000259" key="1">
    <source>
        <dbReference type="PROSITE" id="PS51186"/>
    </source>
</evidence>
<dbReference type="EMBL" id="CP010027">
    <property type="protein sequence ID" value="AJZ63961.1"/>
    <property type="molecule type" value="Genomic_DNA"/>
</dbReference>
<dbReference type="InterPro" id="IPR024035">
    <property type="entry name" value="MSMEG_0567_GNAT"/>
</dbReference>
<dbReference type="Pfam" id="PF00583">
    <property type="entry name" value="Acetyltransf_1"/>
    <property type="match status" value="1"/>
</dbReference>
<dbReference type="CDD" id="cd04301">
    <property type="entry name" value="NAT_SF"/>
    <property type="match status" value="1"/>
</dbReference>
<protein>
    <submittedName>
        <fullName evidence="2">Acetyltransferase family protein</fullName>
    </submittedName>
</protein>
<dbReference type="AlphaFoldDB" id="A0AAU8TBW4"/>
<dbReference type="PROSITE" id="PS51186">
    <property type="entry name" value="GNAT"/>
    <property type="match status" value="1"/>
</dbReference>
<sequence length="194" mass="21603">MFGEAIAGASGELDDPDVAPAVYTPTEYRIKWTTLQWEADEAYKLRRAVFCIEQGIFVGDDRDEIDERAQQLVAVSCLAGMPEQVVGTVRIHEEAPGVWFGSRLAVHAAFRRHGKIGATLIRLAVTSAHALGCQTFLAHVQSQNVPLFRRLHWDVLAEERMLGRPHHLMQAQLQHYPPCTTPRSGFVTQSRSGS</sequence>
<dbReference type="Gene3D" id="3.40.630.30">
    <property type="match status" value="1"/>
</dbReference>
<accession>A0AAU8TBW4</accession>
<dbReference type="SUPFAM" id="SSF55729">
    <property type="entry name" value="Acyl-CoA N-acyltransferases (Nat)"/>
    <property type="match status" value="1"/>
</dbReference>
<reference evidence="2 3" key="1">
    <citation type="journal article" date="2015" name="Genome Announc.">
        <title>Complete genome sequences for 59 burkholderia isolates, both pathogenic and near neighbor.</title>
        <authorList>
            <person name="Johnson S.L."/>
            <person name="Bishop-Lilly K.A."/>
            <person name="Ladner J.T."/>
            <person name="Daligault H.E."/>
            <person name="Davenport K.W."/>
            <person name="Jaissle J."/>
            <person name="Frey K.G."/>
            <person name="Koroleva G.I."/>
            <person name="Bruce D.C."/>
            <person name="Coyne S.R."/>
            <person name="Broomall S.M."/>
            <person name="Li P.E."/>
            <person name="Teshima H."/>
            <person name="Gibbons H.S."/>
            <person name="Palacios G.F."/>
            <person name="Rosenzweig C.N."/>
            <person name="Redden C.L."/>
            <person name="Xu Y."/>
            <person name="Minogue T.D."/>
            <person name="Chain P.S."/>
        </authorList>
    </citation>
    <scope>NUCLEOTIDE SEQUENCE [LARGE SCALE GENOMIC DNA]</scope>
    <source>
        <strain evidence="2 3">ATCC BAA-463</strain>
    </source>
</reference>
<proteinExistence type="predicted"/>
<feature type="domain" description="N-acetyltransferase" evidence="1">
    <location>
        <begin position="30"/>
        <end position="183"/>
    </location>
</feature>
<evidence type="ECO:0000313" key="2">
    <source>
        <dbReference type="EMBL" id="AJZ63961.1"/>
    </source>
</evidence>
<dbReference type="InterPro" id="IPR016181">
    <property type="entry name" value="Acyl_CoA_acyltransferase"/>
</dbReference>
<dbReference type="RefSeq" id="WP_046571685.1">
    <property type="nucleotide sequence ID" value="NZ_CAKZHR010000075.1"/>
</dbReference>
<organism evidence="2 3">
    <name type="scientific">Paraburkholderia fungorum</name>
    <dbReference type="NCBI Taxonomy" id="134537"/>
    <lineage>
        <taxon>Bacteria</taxon>
        <taxon>Pseudomonadati</taxon>
        <taxon>Pseudomonadota</taxon>
        <taxon>Betaproteobacteria</taxon>
        <taxon>Burkholderiales</taxon>
        <taxon>Burkholderiaceae</taxon>
        <taxon>Paraburkholderia</taxon>
    </lineage>
</organism>
<dbReference type="NCBIfam" id="TIGR04045">
    <property type="entry name" value="MSMEG_0567_GNAT"/>
    <property type="match status" value="1"/>
</dbReference>
<dbReference type="KEGG" id="bfn:OI25_4922"/>
<evidence type="ECO:0000313" key="3">
    <source>
        <dbReference type="Proteomes" id="UP000032614"/>
    </source>
</evidence>
<dbReference type="GeneID" id="66518786"/>
<dbReference type="InterPro" id="IPR000182">
    <property type="entry name" value="GNAT_dom"/>
</dbReference>
<gene>
    <name evidence="2" type="ORF">OI25_4922</name>
</gene>